<dbReference type="AlphaFoldDB" id="A0ABD0K0Y9"/>
<organism evidence="3 4">
    <name type="scientific">Batillaria attramentaria</name>
    <dbReference type="NCBI Taxonomy" id="370345"/>
    <lineage>
        <taxon>Eukaryota</taxon>
        <taxon>Metazoa</taxon>
        <taxon>Spiralia</taxon>
        <taxon>Lophotrochozoa</taxon>
        <taxon>Mollusca</taxon>
        <taxon>Gastropoda</taxon>
        <taxon>Caenogastropoda</taxon>
        <taxon>Sorbeoconcha</taxon>
        <taxon>Cerithioidea</taxon>
        <taxon>Batillariidae</taxon>
        <taxon>Batillaria</taxon>
    </lineage>
</organism>
<feature type="non-terminal residue" evidence="3">
    <location>
        <position position="1"/>
    </location>
</feature>
<evidence type="ECO:0000313" key="4">
    <source>
        <dbReference type="Proteomes" id="UP001519460"/>
    </source>
</evidence>
<dbReference type="EMBL" id="JACVVK020000277">
    <property type="protein sequence ID" value="KAK7480638.1"/>
    <property type="molecule type" value="Genomic_DNA"/>
</dbReference>
<dbReference type="Proteomes" id="UP001519460">
    <property type="component" value="Unassembled WGS sequence"/>
</dbReference>
<gene>
    <name evidence="3" type="ORF">BaRGS_00028110</name>
</gene>
<comment type="caution">
    <text evidence="3">The sequence shown here is derived from an EMBL/GenBank/DDBJ whole genome shotgun (WGS) entry which is preliminary data.</text>
</comment>
<evidence type="ECO:0000313" key="3">
    <source>
        <dbReference type="EMBL" id="KAK7480638.1"/>
    </source>
</evidence>
<reference evidence="3 4" key="1">
    <citation type="journal article" date="2023" name="Sci. Data">
        <title>Genome assembly of the Korean intertidal mud-creeper Batillaria attramentaria.</title>
        <authorList>
            <person name="Patra A.K."/>
            <person name="Ho P.T."/>
            <person name="Jun S."/>
            <person name="Lee S.J."/>
            <person name="Kim Y."/>
            <person name="Won Y.J."/>
        </authorList>
    </citation>
    <scope>NUCLEOTIDE SEQUENCE [LARGE SCALE GENOMIC DNA]</scope>
    <source>
        <tissue evidence="3">Foot muscle</tissue>
    </source>
</reference>
<feature type="coiled-coil region" evidence="1">
    <location>
        <begin position="114"/>
        <end position="159"/>
    </location>
</feature>
<protein>
    <submittedName>
        <fullName evidence="3">Uncharacterized protein</fullName>
    </submittedName>
</protein>
<sequence length="386" mass="43125">KDGIDGLPKNTTLANIILSFDEEAKKQEQAPCDVCDSDPPRPGFKSCSECSLTYCRTCFPQLHPLRGAFMHHVITSPAPVERKELSLDQSGPRSPPILHRVRSMSPPPKEQEYMAKLRQNISSKRRELRNTLKSAQDLLKTTEDETEDQMKQIKTLSSRLHEAVAEREGALLAGCTRRRHEAVTCIYSLISDAQAQMLELDILDEKFGQLLLKASAMDISQELSCLEERLAILSSTPLGGHLDDVPRPRQLHTVHVQHALRDMDFKHETETPPPIITDILPRPVAKGPAVIDVKWAGPVAGMTFRMTAWRKTQKGRTEKIIVDDVTGGSHVMLLPGVDAQYRLTVSTVGKRKEGETKAVEGDLTLLQDEVVSDEKVFRTLPYVNCK</sequence>
<feature type="region of interest" description="Disordered" evidence="2">
    <location>
        <begin position="86"/>
        <end position="109"/>
    </location>
</feature>
<keyword evidence="4" id="KW-1185">Reference proteome</keyword>
<evidence type="ECO:0000256" key="1">
    <source>
        <dbReference type="SAM" id="Coils"/>
    </source>
</evidence>
<proteinExistence type="predicted"/>
<dbReference type="CDD" id="cd19801">
    <property type="entry name" value="Bbox1_MID"/>
    <property type="match status" value="1"/>
</dbReference>
<evidence type="ECO:0000256" key="2">
    <source>
        <dbReference type="SAM" id="MobiDB-lite"/>
    </source>
</evidence>
<dbReference type="Gene3D" id="4.10.830.40">
    <property type="match status" value="1"/>
</dbReference>
<name>A0ABD0K0Y9_9CAEN</name>
<keyword evidence="1" id="KW-0175">Coiled coil</keyword>
<accession>A0ABD0K0Y9</accession>